<protein>
    <recommendedName>
        <fullName evidence="10">RagB/SusD family nutrient uptake outer membrane protein</fullName>
    </recommendedName>
</protein>
<keyword evidence="4" id="KW-0472">Membrane</keyword>
<evidence type="ECO:0000256" key="5">
    <source>
        <dbReference type="ARBA" id="ARBA00023237"/>
    </source>
</evidence>
<dbReference type="SUPFAM" id="SSF48452">
    <property type="entry name" value="TPR-like"/>
    <property type="match status" value="1"/>
</dbReference>
<name>A0A317F1I1_9SPHI</name>
<keyword evidence="5" id="KW-0998">Cell outer membrane</keyword>
<dbReference type="InterPro" id="IPR012944">
    <property type="entry name" value="SusD_RagB_dom"/>
</dbReference>
<dbReference type="Proteomes" id="UP000245391">
    <property type="component" value="Unassembled WGS sequence"/>
</dbReference>
<dbReference type="CDD" id="cd08977">
    <property type="entry name" value="SusD"/>
    <property type="match status" value="1"/>
</dbReference>
<keyword evidence="3" id="KW-0732">Signal</keyword>
<dbReference type="EMBL" id="QGNY01000002">
    <property type="protein sequence ID" value="PWS32552.1"/>
    <property type="molecule type" value="Genomic_DNA"/>
</dbReference>
<dbReference type="GO" id="GO:0009279">
    <property type="term" value="C:cell outer membrane"/>
    <property type="evidence" value="ECO:0007669"/>
    <property type="project" value="UniProtKB-SubCell"/>
</dbReference>
<feature type="domain" description="SusD-like N-terminal" evidence="7">
    <location>
        <begin position="42"/>
        <end position="230"/>
    </location>
</feature>
<dbReference type="Pfam" id="PF07980">
    <property type="entry name" value="SusD_RagB"/>
    <property type="match status" value="1"/>
</dbReference>
<evidence type="ECO:0000256" key="4">
    <source>
        <dbReference type="ARBA" id="ARBA00023136"/>
    </source>
</evidence>
<reference evidence="9" key="1">
    <citation type="submission" date="2018-05" db="EMBL/GenBank/DDBJ databases">
        <title>Pedobacter paludis sp. nov., isolated from wetland soil.</title>
        <authorList>
            <person name="Zhang Y."/>
        </authorList>
    </citation>
    <scope>NUCLEOTIDE SEQUENCE [LARGE SCALE GENOMIC DNA]</scope>
    <source>
        <strain evidence="9">R-8</strain>
    </source>
</reference>
<proteinExistence type="inferred from homology"/>
<dbReference type="PROSITE" id="PS51257">
    <property type="entry name" value="PROKAR_LIPOPROTEIN"/>
    <property type="match status" value="1"/>
</dbReference>
<sequence length="479" mass="52244">MKRKLIIFSMSLGLFLSSCDKMVEVEPKNSVSATVALGTISGFESLLNSAYVRFIAFTYYGRDFTLLPDVMSDNLYTELSVANGRYIAQNSNQINSHMNLWTNSYLIINEVNTILDNIDKLSDPKVNQIKAEAYALRALAYFDLARVYGYEPVNVATAGGGFDKSVPLRLKSTAVVADAAQAQRATVTEVYKSIESDLRSAIALFGSGATASRFRFNKGAAYGLLGKVYLYSGRWAEAVTELDNAMSTTNTGARLAAAGTYVAAFKASPNTESLLEFVISPTAQLSGVVGGNDSMYSYTHPNGYNAISTFGGQTSSDELFALFNAGDDRLNMFFKYGGTSASPAPLFNWVDKYSAALGVYTDNAKVIRFSDLLLMKAEALAEQTQYGAAATIVTQLRANRNATGVTVPIDINIKEFIQTERRRELFFEGHRWFDLKRRAVGISKPAKTGVATLLPTDFRLLAPIPNAEVLLGIQKNPGY</sequence>
<organism evidence="8 9">
    <name type="scientific">Pedobacter paludis</name>
    <dbReference type="NCBI Taxonomy" id="2203212"/>
    <lineage>
        <taxon>Bacteria</taxon>
        <taxon>Pseudomonadati</taxon>
        <taxon>Bacteroidota</taxon>
        <taxon>Sphingobacteriia</taxon>
        <taxon>Sphingobacteriales</taxon>
        <taxon>Sphingobacteriaceae</taxon>
        <taxon>Pedobacter</taxon>
    </lineage>
</organism>
<dbReference type="Pfam" id="PF14322">
    <property type="entry name" value="SusD-like_3"/>
    <property type="match status" value="1"/>
</dbReference>
<comment type="caution">
    <text evidence="8">The sequence shown here is derived from an EMBL/GenBank/DDBJ whole genome shotgun (WGS) entry which is preliminary data.</text>
</comment>
<feature type="domain" description="RagB/SusD" evidence="6">
    <location>
        <begin position="346"/>
        <end position="437"/>
    </location>
</feature>
<dbReference type="InterPro" id="IPR033985">
    <property type="entry name" value="SusD-like_N"/>
</dbReference>
<dbReference type="RefSeq" id="WP_109928725.1">
    <property type="nucleotide sequence ID" value="NZ_QGNY01000002.1"/>
</dbReference>
<comment type="subcellular location">
    <subcellularLocation>
        <location evidence="1">Cell outer membrane</location>
    </subcellularLocation>
</comment>
<dbReference type="InterPro" id="IPR011990">
    <property type="entry name" value="TPR-like_helical_dom_sf"/>
</dbReference>
<evidence type="ECO:0000313" key="8">
    <source>
        <dbReference type="EMBL" id="PWS32552.1"/>
    </source>
</evidence>
<evidence type="ECO:0000259" key="6">
    <source>
        <dbReference type="Pfam" id="PF07980"/>
    </source>
</evidence>
<comment type="similarity">
    <text evidence="2">Belongs to the SusD family.</text>
</comment>
<evidence type="ECO:0000256" key="3">
    <source>
        <dbReference type="ARBA" id="ARBA00022729"/>
    </source>
</evidence>
<dbReference type="AlphaFoldDB" id="A0A317F1I1"/>
<evidence type="ECO:0000256" key="1">
    <source>
        <dbReference type="ARBA" id="ARBA00004442"/>
    </source>
</evidence>
<dbReference type="OrthoDB" id="1080118at2"/>
<accession>A0A317F1I1</accession>
<evidence type="ECO:0000313" key="9">
    <source>
        <dbReference type="Proteomes" id="UP000245391"/>
    </source>
</evidence>
<evidence type="ECO:0000256" key="2">
    <source>
        <dbReference type="ARBA" id="ARBA00006275"/>
    </source>
</evidence>
<evidence type="ECO:0000259" key="7">
    <source>
        <dbReference type="Pfam" id="PF14322"/>
    </source>
</evidence>
<dbReference type="Gene3D" id="1.25.40.390">
    <property type="match status" value="1"/>
</dbReference>
<gene>
    <name evidence="8" type="ORF">DF947_05605</name>
</gene>
<evidence type="ECO:0008006" key="10">
    <source>
        <dbReference type="Google" id="ProtNLM"/>
    </source>
</evidence>
<keyword evidence="9" id="KW-1185">Reference proteome</keyword>